<comment type="caution">
    <text evidence="10">The sequence shown here is derived from an EMBL/GenBank/DDBJ whole genome shotgun (WGS) entry which is preliminary data.</text>
</comment>
<dbReference type="Pfam" id="PF00005">
    <property type="entry name" value="ABC_tran"/>
    <property type="match status" value="1"/>
</dbReference>
<dbReference type="GO" id="GO:0016887">
    <property type="term" value="F:ATP hydrolysis activity"/>
    <property type="evidence" value="ECO:0007669"/>
    <property type="project" value="InterPro"/>
</dbReference>
<dbReference type="InterPro" id="IPR003593">
    <property type="entry name" value="AAA+_ATPase"/>
</dbReference>
<comment type="similarity">
    <text evidence="2">Belongs to the ABC transporter superfamily.</text>
</comment>
<keyword evidence="8" id="KW-0472">Membrane</keyword>
<keyword evidence="11" id="KW-1185">Reference proteome</keyword>
<evidence type="ECO:0000256" key="3">
    <source>
        <dbReference type="ARBA" id="ARBA00022448"/>
    </source>
</evidence>
<dbReference type="AlphaFoldDB" id="A0A927CPF2"/>
<dbReference type="Gene3D" id="3.40.50.300">
    <property type="entry name" value="P-loop containing nucleotide triphosphate hydrolases"/>
    <property type="match status" value="1"/>
</dbReference>
<evidence type="ECO:0000313" key="11">
    <source>
        <dbReference type="Proteomes" id="UP000632125"/>
    </source>
</evidence>
<keyword evidence="4" id="KW-1003">Cell membrane</keyword>
<organism evidence="10 11">
    <name type="scientific">Paenibacillus arenilitoris</name>
    <dbReference type="NCBI Taxonomy" id="2772299"/>
    <lineage>
        <taxon>Bacteria</taxon>
        <taxon>Bacillati</taxon>
        <taxon>Bacillota</taxon>
        <taxon>Bacilli</taxon>
        <taxon>Bacillales</taxon>
        <taxon>Paenibacillaceae</taxon>
        <taxon>Paenibacillus</taxon>
    </lineage>
</organism>
<keyword evidence="5" id="KW-0547">Nucleotide-binding</keyword>
<accession>A0A927CPF2</accession>
<feature type="domain" description="ABC transporter" evidence="9">
    <location>
        <begin position="7"/>
        <end position="241"/>
    </location>
</feature>
<dbReference type="GO" id="GO:0005524">
    <property type="term" value="F:ATP binding"/>
    <property type="evidence" value="ECO:0007669"/>
    <property type="project" value="UniProtKB-KW"/>
</dbReference>
<dbReference type="InterPro" id="IPR003439">
    <property type="entry name" value="ABC_transporter-like_ATP-bd"/>
</dbReference>
<evidence type="ECO:0000256" key="6">
    <source>
        <dbReference type="ARBA" id="ARBA00022840"/>
    </source>
</evidence>
<dbReference type="RefSeq" id="WP_190863776.1">
    <property type="nucleotide sequence ID" value="NZ_JACXIY010000023.1"/>
</dbReference>
<dbReference type="EMBL" id="JACXIY010000023">
    <property type="protein sequence ID" value="MBD2870652.1"/>
    <property type="molecule type" value="Genomic_DNA"/>
</dbReference>
<dbReference type="PANTHER" id="PTHR43553">
    <property type="entry name" value="HEAVY METAL TRANSPORTER"/>
    <property type="match status" value="1"/>
</dbReference>
<evidence type="ECO:0000256" key="4">
    <source>
        <dbReference type="ARBA" id="ARBA00022475"/>
    </source>
</evidence>
<evidence type="ECO:0000256" key="8">
    <source>
        <dbReference type="ARBA" id="ARBA00023136"/>
    </source>
</evidence>
<comment type="subcellular location">
    <subcellularLocation>
        <location evidence="1">Cell membrane</location>
        <topology evidence="1">Peripheral membrane protein</topology>
    </subcellularLocation>
</comment>
<sequence length="284" mass="30803">MEHRALIEMKRVSVTPPAQAAGRKPPTVLKDIDFTVYNGQWVTLLGRNGSGKSTLAKAAAGFRLSGLKGRIANASRSAEASGKPVPIVMQQPEAALLGATPLEDVVLLLEQNELAAESIIGIAERALRKVGLGERMHQPIGTLSGGQKQLVAIAGCLAMDSPLLMLDEATSMLDPGASRSVLEQARSLHLEGIAVLWITQKLEELREGDRIVVLEDGRIVYDGYADGFYERTLRADGGSICERLGFEAPYPVRVAWELEQLGLSVRPFPYTEEMLAEAVKRYGR</sequence>
<evidence type="ECO:0000259" key="9">
    <source>
        <dbReference type="PROSITE" id="PS50893"/>
    </source>
</evidence>
<reference evidence="10" key="1">
    <citation type="submission" date="2020-09" db="EMBL/GenBank/DDBJ databases">
        <title>A novel bacterium of genus Paenibacillus, isolated from South China Sea.</title>
        <authorList>
            <person name="Huang H."/>
            <person name="Mo K."/>
            <person name="Hu Y."/>
        </authorList>
    </citation>
    <scope>NUCLEOTIDE SEQUENCE</scope>
    <source>
        <strain evidence="10">IB182493</strain>
    </source>
</reference>
<gene>
    <name evidence="10" type="ORF">IDH41_18890</name>
</gene>
<evidence type="ECO:0000256" key="1">
    <source>
        <dbReference type="ARBA" id="ARBA00004202"/>
    </source>
</evidence>
<evidence type="ECO:0000313" key="10">
    <source>
        <dbReference type="EMBL" id="MBD2870652.1"/>
    </source>
</evidence>
<evidence type="ECO:0000256" key="5">
    <source>
        <dbReference type="ARBA" id="ARBA00022741"/>
    </source>
</evidence>
<proteinExistence type="inferred from homology"/>
<evidence type="ECO:0000256" key="2">
    <source>
        <dbReference type="ARBA" id="ARBA00005417"/>
    </source>
</evidence>
<dbReference type="CDD" id="cd03225">
    <property type="entry name" value="ABC_cobalt_CbiO_domain1"/>
    <property type="match status" value="1"/>
</dbReference>
<dbReference type="SMART" id="SM00382">
    <property type="entry name" value="AAA"/>
    <property type="match status" value="1"/>
</dbReference>
<dbReference type="PROSITE" id="PS00211">
    <property type="entry name" value="ABC_TRANSPORTER_1"/>
    <property type="match status" value="1"/>
</dbReference>
<evidence type="ECO:0000256" key="7">
    <source>
        <dbReference type="ARBA" id="ARBA00022967"/>
    </source>
</evidence>
<keyword evidence="7" id="KW-1278">Translocase</keyword>
<keyword evidence="6 10" id="KW-0067">ATP-binding</keyword>
<dbReference type="InterPro" id="IPR015856">
    <property type="entry name" value="ABC_transpr_CbiO/EcfA_su"/>
</dbReference>
<dbReference type="GO" id="GO:0043190">
    <property type="term" value="C:ATP-binding cassette (ABC) transporter complex"/>
    <property type="evidence" value="ECO:0007669"/>
    <property type="project" value="TreeGrafter"/>
</dbReference>
<dbReference type="Proteomes" id="UP000632125">
    <property type="component" value="Unassembled WGS sequence"/>
</dbReference>
<dbReference type="InterPro" id="IPR017871">
    <property type="entry name" value="ABC_transporter-like_CS"/>
</dbReference>
<keyword evidence="3" id="KW-0813">Transport</keyword>
<dbReference type="GO" id="GO:0042626">
    <property type="term" value="F:ATPase-coupled transmembrane transporter activity"/>
    <property type="evidence" value="ECO:0007669"/>
    <property type="project" value="TreeGrafter"/>
</dbReference>
<name>A0A927CPF2_9BACL</name>
<dbReference type="InterPro" id="IPR027417">
    <property type="entry name" value="P-loop_NTPase"/>
</dbReference>
<dbReference type="PANTHER" id="PTHR43553:SF24">
    <property type="entry name" value="ENERGY-COUPLING FACTOR TRANSPORTER ATP-BINDING PROTEIN ECFA1"/>
    <property type="match status" value="1"/>
</dbReference>
<dbReference type="SUPFAM" id="SSF52540">
    <property type="entry name" value="P-loop containing nucleoside triphosphate hydrolases"/>
    <property type="match status" value="1"/>
</dbReference>
<protein>
    <submittedName>
        <fullName evidence="10">ATP-binding cassette domain-containing protein</fullName>
    </submittedName>
</protein>
<dbReference type="PROSITE" id="PS50893">
    <property type="entry name" value="ABC_TRANSPORTER_2"/>
    <property type="match status" value="1"/>
</dbReference>
<dbReference type="InterPro" id="IPR050095">
    <property type="entry name" value="ECF_ABC_transporter_ATP-bd"/>
</dbReference>